<dbReference type="InterPro" id="IPR025935">
    <property type="entry name" value="AbiH"/>
</dbReference>
<protein>
    <submittedName>
        <fullName evidence="1">AbiH family protein</fullName>
    </submittedName>
</protein>
<proteinExistence type="predicted"/>
<accession>A0ABV1AK33</accession>
<organism evidence="1 2">
    <name type="scientific">Blautia intestinihominis</name>
    <dbReference type="NCBI Taxonomy" id="3133152"/>
    <lineage>
        <taxon>Bacteria</taxon>
        <taxon>Bacillati</taxon>
        <taxon>Bacillota</taxon>
        <taxon>Clostridia</taxon>
        <taxon>Lachnospirales</taxon>
        <taxon>Lachnospiraceae</taxon>
        <taxon>Blautia</taxon>
    </lineage>
</organism>
<dbReference type="Proteomes" id="UP001446032">
    <property type="component" value="Unassembled WGS sequence"/>
</dbReference>
<reference evidence="1 2" key="1">
    <citation type="submission" date="2024-03" db="EMBL/GenBank/DDBJ databases">
        <title>Human intestinal bacterial collection.</title>
        <authorList>
            <person name="Pauvert C."/>
            <person name="Hitch T.C.A."/>
            <person name="Clavel T."/>
        </authorList>
    </citation>
    <scope>NUCLEOTIDE SEQUENCE [LARGE SCALE GENOMIC DNA]</scope>
    <source>
        <strain evidence="1 2">CLA-AA-H95</strain>
    </source>
</reference>
<comment type="caution">
    <text evidence="1">The sequence shown here is derived from an EMBL/GenBank/DDBJ whole genome shotgun (WGS) entry which is preliminary data.</text>
</comment>
<name>A0ABV1AK33_9FIRM</name>
<dbReference type="Pfam" id="PF14253">
    <property type="entry name" value="AbiH"/>
    <property type="match status" value="2"/>
</dbReference>
<sequence>MNNDVLIIGNGFDLYHKLPTRYTDFLVVVENWAEFWTLYRNNIKIEETENEVERETFSVSLGENGRLTQRALQDFANHAANLNSRNLEELNDIIYGNRNINQHHQVHGSLQQDDMVLGVRDDAFENWDYIYFQKFFQRIQKRTGAFYKAWIPQIRRSVEDAPIKVFIMGHSLGMTDKEILKEFFYGKYVSEITIYYHNQYAYEQLVISLFNMFGKEFVIEQTGSNRIKFIQLDSPIKVSVENEMIF</sequence>
<gene>
    <name evidence="1" type="ORF">WMO75_09380</name>
</gene>
<dbReference type="RefSeq" id="WP_349077938.1">
    <property type="nucleotide sequence ID" value="NZ_JBBMEI010000025.1"/>
</dbReference>
<evidence type="ECO:0000313" key="1">
    <source>
        <dbReference type="EMBL" id="MEQ2358540.1"/>
    </source>
</evidence>
<evidence type="ECO:0000313" key="2">
    <source>
        <dbReference type="Proteomes" id="UP001446032"/>
    </source>
</evidence>
<keyword evidence="2" id="KW-1185">Reference proteome</keyword>
<dbReference type="EMBL" id="JBBMEI010000025">
    <property type="protein sequence ID" value="MEQ2358540.1"/>
    <property type="molecule type" value="Genomic_DNA"/>
</dbReference>